<feature type="non-terminal residue" evidence="2">
    <location>
        <position position="1"/>
    </location>
</feature>
<keyword evidence="3" id="KW-1185">Reference proteome</keyword>
<proteinExistence type="predicted"/>
<dbReference type="Proteomes" id="UP001341840">
    <property type="component" value="Unassembled WGS sequence"/>
</dbReference>
<feature type="compositionally biased region" description="Pro residues" evidence="1">
    <location>
        <begin position="1"/>
        <end position="11"/>
    </location>
</feature>
<evidence type="ECO:0000313" key="2">
    <source>
        <dbReference type="EMBL" id="MED6203343.1"/>
    </source>
</evidence>
<comment type="caution">
    <text evidence="2">The sequence shown here is derived from an EMBL/GenBank/DDBJ whole genome shotgun (WGS) entry which is preliminary data.</text>
</comment>
<reference evidence="2 3" key="1">
    <citation type="journal article" date="2023" name="Plants (Basel)">
        <title>Bridging the Gap: Combining Genomics and Transcriptomics Approaches to Understand Stylosanthes scabra, an Orphan Legume from the Brazilian Caatinga.</title>
        <authorList>
            <person name="Ferreira-Neto J.R.C."/>
            <person name="da Silva M.D."/>
            <person name="Binneck E."/>
            <person name="de Melo N.F."/>
            <person name="da Silva R.H."/>
            <person name="de Melo A.L.T.M."/>
            <person name="Pandolfi V."/>
            <person name="Bustamante F.O."/>
            <person name="Brasileiro-Vidal A.C."/>
            <person name="Benko-Iseppon A.M."/>
        </authorList>
    </citation>
    <scope>NUCLEOTIDE SEQUENCE [LARGE SCALE GENOMIC DNA]</scope>
    <source>
        <tissue evidence="2">Leaves</tissue>
    </source>
</reference>
<name>A0ABU6Y3N9_9FABA</name>
<protein>
    <submittedName>
        <fullName evidence="2">Uncharacterized protein</fullName>
    </submittedName>
</protein>
<organism evidence="2 3">
    <name type="scientific">Stylosanthes scabra</name>
    <dbReference type="NCBI Taxonomy" id="79078"/>
    <lineage>
        <taxon>Eukaryota</taxon>
        <taxon>Viridiplantae</taxon>
        <taxon>Streptophyta</taxon>
        <taxon>Embryophyta</taxon>
        <taxon>Tracheophyta</taxon>
        <taxon>Spermatophyta</taxon>
        <taxon>Magnoliopsida</taxon>
        <taxon>eudicotyledons</taxon>
        <taxon>Gunneridae</taxon>
        <taxon>Pentapetalae</taxon>
        <taxon>rosids</taxon>
        <taxon>fabids</taxon>
        <taxon>Fabales</taxon>
        <taxon>Fabaceae</taxon>
        <taxon>Papilionoideae</taxon>
        <taxon>50 kb inversion clade</taxon>
        <taxon>dalbergioids sensu lato</taxon>
        <taxon>Dalbergieae</taxon>
        <taxon>Pterocarpus clade</taxon>
        <taxon>Stylosanthes</taxon>
    </lineage>
</organism>
<evidence type="ECO:0000313" key="3">
    <source>
        <dbReference type="Proteomes" id="UP001341840"/>
    </source>
</evidence>
<dbReference type="EMBL" id="JASCZI010222154">
    <property type="protein sequence ID" value="MED6203343.1"/>
    <property type="molecule type" value="Genomic_DNA"/>
</dbReference>
<evidence type="ECO:0000256" key="1">
    <source>
        <dbReference type="SAM" id="MobiDB-lite"/>
    </source>
</evidence>
<feature type="region of interest" description="Disordered" evidence="1">
    <location>
        <begin position="1"/>
        <end position="44"/>
    </location>
</feature>
<sequence>IINVGPTPPLPHGAAPSTLRRRPLSEAAADPVGSRSDPLLQPPPDPFLPLPIRLPSLRRGSDLIGLFSAVVRSIFFLRRLAQQGTWS</sequence>
<gene>
    <name evidence="2" type="ORF">PIB30_114614</name>
</gene>
<accession>A0ABU6Y3N9</accession>